<keyword evidence="2" id="KW-1185">Reference proteome</keyword>
<proteinExistence type="predicted"/>
<evidence type="ECO:0000313" key="2">
    <source>
        <dbReference type="Proteomes" id="UP000769528"/>
    </source>
</evidence>
<organism evidence="1 2">
    <name type="scientific">Wickerhamomyces mucosus</name>
    <dbReference type="NCBI Taxonomy" id="1378264"/>
    <lineage>
        <taxon>Eukaryota</taxon>
        <taxon>Fungi</taxon>
        <taxon>Dikarya</taxon>
        <taxon>Ascomycota</taxon>
        <taxon>Saccharomycotina</taxon>
        <taxon>Saccharomycetes</taxon>
        <taxon>Phaffomycetales</taxon>
        <taxon>Wickerhamomycetaceae</taxon>
        <taxon>Wickerhamomyces</taxon>
    </lineage>
</organism>
<reference evidence="1" key="1">
    <citation type="journal article" date="2021" name="Open Biol.">
        <title>Shared evolutionary footprints suggest mitochondrial oxidative damage underlies multiple complex I losses in fungi.</title>
        <authorList>
            <person name="Schikora-Tamarit M.A."/>
            <person name="Marcet-Houben M."/>
            <person name="Nosek J."/>
            <person name="Gabaldon T."/>
        </authorList>
    </citation>
    <scope>NUCLEOTIDE SEQUENCE</scope>
    <source>
        <strain evidence="1">CBS6341</strain>
    </source>
</reference>
<reference evidence="1" key="2">
    <citation type="submission" date="2021-01" db="EMBL/GenBank/DDBJ databases">
        <authorList>
            <person name="Schikora-Tamarit M.A."/>
        </authorList>
    </citation>
    <scope>NUCLEOTIDE SEQUENCE</scope>
    <source>
        <strain evidence="1">CBS6341</strain>
    </source>
</reference>
<dbReference type="EMBL" id="JAEUBF010000268">
    <property type="protein sequence ID" value="KAH3679586.1"/>
    <property type="molecule type" value="Genomic_DNA"/>
</dbReference>
<dbReference type="AlphaFoldDB" id="A0A9P8PWF3"/>
<dbReference type="Proteomes" id="UP000769528">
    <property type="component" value="Unassembled WGS sequence"/>
</dbReference>
<name>A0A9P8PWF3_9ASCO</name>
<comment type="caution">
    <text evidence="1">The sequence shown here is derived from an EMBL/GenBank/DDBJ whole genome shotgun (WGS) entry which is preliminary data.</text>
</comment>
<evidence type="ECO:0000313" key="1">
    <source>
        <dbReference type="EMBL" id="KAH3679586.1"/>
    </source>
</evidence>
<protein>
    <submittedName>
        <fullName evidence="1">Uncharacterized protein</fullName>
    </submittedName>
</protein>
<sequence length="77" mass="7788">MSSGVLMSCVKNPSLTAFNHLGATYGSLCLELEFKDDANLESLSDPEATEPAGAKSSKVAACKAAIAAAVADEVGVI</sequence>
<accession>A0A9P8PWF3</accession>
<gene>
    <name evidence="1" type="ORF">WICMUC_000919</name>
</gene>